<evidence type="ECO:0000256" key="1">
    <source>
        <dbReference type="SAM" id="MobiDB-lite"/>
    </source>
</evidence>
<keyword evidence="3" id="KW-1185">Reference proteome</keyword>
<dbReference type="AlphaFoldDB" id="A0AAE0BT08"/>
<dbReference type="EMBL" id="LGRX02033444">
    <property type="protein sequence ID" value="KAK3241212.1"/>
    <property type="molecule type" value="Genomic_DNA"/>
</dbReference>
<feature type="region of interest" description="Disordered" evidence="1">
    <location>
        <begin position="322"/>
        <end position="341"/>
    </location>
</feature>
<protein>
    <submittedName>
        <fullName evidence="2">Uncharacterized protein</fullName>
    </submittedName>
</protein>
<evidence type="ECO:0000313" key="3">
    <source>
        <dbReference type="Proteomes" id="UP001190700"/>
    </source>
</evidence>
<comment type="caution">
    <text evidence="2">The sequence shown here is derived from an EMBL/GenBank/DDBJ whole genome shotgun (WGS) entry which is preliminary data.</text>
</comment>
<name>A0AAE0BT08_9CHLO</name>
<dbReference type="Proteomes" id="UP001190700">
    <property type="component" value="Unassembled WGS sequence"/>
</dbReference>
<sequence>MVIAIKSEMSTAGLCCDVFDLDNPTLGVRRAINELLYDTLTYVIEPDSVAYGYLLGTDSATDRDGRRALVDLIKGCVPPAIRQKHQAEHSDLRYPDHVDPRPVLVMEQRLVRENRAENWTPTAATRKAQLWESLDPAFYAAVKRLGGAAAAPSKRHRKGLDGFRVGAHTDPRVRFNPGEKKAIPKCPRCPTAGDGHKYHEWADCPLGGKKFPSDSTAAYCQPVEDCSTDEMHTLALCQVFQSASDGGAAAFAAAVELHGAPAVVGAGAASGGVDISAYGFATGASEASGDDDRWTSTGSSVIFVNKLVLQLFAAAGDGMAAAAPGGDSTSEQGGTTTWDVP</sequence>
<accession>A0AAE0BT08</accession>
<evidence type="ECO:0000313" key="2">
    <source>
        <dbReference type="EMBL" id="KAK3241212.1"/>
    </source>
</evidence>
<organism evidence="2 3">
    <name type="scientific">Cymbomonas tetramitiformis</name>
    <dbReference type="NCBI Taxonomy" id="36881"/>
    <lineage>
        <taxon>Eukaryota</taxon>
        <taxon>Viridiplantae</taxon>
        <taxon>Chlorophyta</taxon>
        <taxon>Pyramimonadophyceae</taxon>
        <taxon>Pyramimonadales</taxon>
        <taxon>Pyramimonadaceae</taxon>
        <taxon>Cymbomonas</taxon>
    </lineage>
</organism>
<proteinExistence type="predicted"/>
<feature type="compositionally biased region" description="Polar residues" evidence="1">
    <location>
        <begin position="327"/>
        <end position="341"/>
    </location>
</feature>
<gene>
    <name evidence="2" type="ORF">CYMTET_49001</name>
</gene>
<reference evidence="2 3" key="1">
    <citation type="journal article" date="2015" name="Genome Biol. Evol.">
        <title>Comparative Genomics of a Bacterivorous Green Alga Reveals Evolutionary Causalities and Consequences of Phago-Mixotrophic Mode of Nutrition.</title>
        <authorList>
            <person name="Burns J.A."/>
            <person name="Paasch A."/>
            <person name="Narechania A."/>
            <person name="Kim E."/>
        </authorList>
    </citation>
    <scope>NUCLEOTIDE SEQUENCE [LARGE SCALE GENOMIC DNA]</scope>
    <source>
        <strain evidence="2 3">PLY_AMNH</strain>
    </source>
</reference>